<gene>
    <name evidence="2" type="ORF">AMSG_12181</name>
</gene>
<dbReference type="RefSeq" id="XP_013755257.1">
    <property type="nucleotide sequence ID" value="XM_013899803.1"/>
</dbReference>
<evidence type="ECO:0000313" key="2">
    <source>
        <dbReference type="EMBL" id="KNC52685.1"/>
    </source>
</evidence>
<keyword evidence="3" id="KW-1185">Reference proteome</keyword>
<organism evidence="2 3">
    <name type="scientific">Thecamonas trahens ATCC 50062</name>
    <dbReference type="NCBI Taxonomy" id="461836"/>
    <lineage>
        <taxon>Eukaryota</taxon>
        <taxon>Apusozoa</taxon>
        <taxon>Apusomonadida</taxon>
        <taxon>Apusomonadidae</taxon>
        <taxon>Thecamonas</taxon>
    </lineage>
</organism>
<feature type="compositionally biased region" description="Polar residues" evidence="1">
    <location>
        <begin position="29"/>
        <end position="38"/>
    </location>
</feature>
<dbReference type="GeneID" id="25570096"/>
<feature type="compositionally biased region" description="Polar residues" evidence="1">
    <location>
        <begin position="356"/>
        <end position="365"/>
    </location>
</feature>
<evidence type="ECO:0000256" key="1">
    <source>
        <dbReference type="SAM" id="MobiDB-lite"/>
    </source>
</evidence>
<proteinExistence type="predicted"/>
<evidence type="ECO:0000313" key="3">
    <source>
        <dbReference type="Proteomes" id="UP000054408"/>
    </source>
</evidence>
<dbReference type="Proteomes" id="UP000054408">
    <property type="component" value="Unassembled WGS sequence"/>
</dbReference>
<sequence>MQGFCGPVSSHLPPSGHLGVTDRQDSHRPTTTFTSHKYTMGCGSSRSAHARATKFKYTPHVDPAVSTFAEAEALFHGAVEGVRASESERTFLTEFSHESSTRPTGTFTLRVKPGPDMAWRMYPLTVDPSTDLFQTMCADAGLGQQVKAAGRPSLTLTLVLVAFNQHFPGLELTETTVWDEMLSRKVVAIGSALGVAADALHYWALFVNGTEVEYASNTLTPITPGDTLSLIFVPHKVVSPPASPRFATGEVSWTRLAPAIGSSGSLEVPDTIRAPSCSSLSFSEEMDKFAVANDEAATEFGTLSTVAHTVETGSDWCPSGKSSICGKGGRGAALVPISRSQSAALSPPPRYGQSAMRPTSLTGTVGDSRRRRRERRESRDAPAASRHLQY</sequence>
<protein>
    <submittedName>
        <fullName evidence="2">Uncharacterized protein</fullName>
    </submittedName>
</protein>
<feature type="region of interest" description="Disordered" evidence="1">
    <location>
        <begin position="1"/>
        <end position="38"/>
    </location>
</feature>
<reference evidence="2 3" key="1">
    <citation type="submission" date="2010-05" db="EMBL/GenBank/DDBJ databases">
        <title>The Genome Sequence of Thecamonas trahens ATCC 50062.</title>
        <authorList>
            <consortium name="The Broad Institute Genome Sequencing Platform"/>
            <person name="Russ C."/>
            <person name="Cuomo C."/>
            <person name="Shea T."/>
            <person name="Young S.K."/>
            <person name="Zeng Q."/>
            <person name="Koehrsen M."/>
            <person name="Haas B."/>
            <person name="Borodovsky M."/>
            <person name="Guigo R."/>
            <person name="Alvarado L."/>
            <person name="Berlin A."/>
            <person name="Bochicchio J."/>
            <person name="Borenstein D."/>
            <person name="Chapman S."/>
            <person name="Chen Z."/>
            <person name="Freedman E."/>
            <person name="Gellesch M."/>
            <person name="Goldberg J."/>
            <person name="Griggs A."/>
            <person name="Gujja S."/>
            <person name="Heilman E."/>
            <person name="Heiman D."/>
            <person name="Hepburn T."/>
            <person name="Howarth C."/>
            <person name="Jen D."/>
            <person name="Larson L."/>
            <person name="Mehta T."/>
            <person name="Park D."/>
            <person name="Pearson M."/>
            <person name="Roberts A."/>
            <person name="Saif S."/>
            <person name="Shenoy N."/>
            <person name="Sisk P."/>
            <person name="Stolte C."/>
            <person name="Sykes S."/>
            <person name="Thomson T."/>
            <person name="Walk T."/>
            <person name="White J."/>
            <person name="Yandava C."/>
            <person name="Burger G."/>
            <person name="Gray M.W."/>
            <person name="Holland P.W.H."/>
            <person name="King N."/>
            <person name="Lang F.B.F."/>
            <person name="Roger A.J."/>
            <person name="Ruiz-Trillo I."/>
            <person name="Lander E."/>
            <person name="Nusbaum C."/>
        </authorList>
    </citation>
    <scope>NUCLEOTIDE SEQUENCE [LARGE SCALE GENOMIC DNA]</scope>
    <source>
        <strain evidence="2 3">ATCC 50062</strain>
    </source>
</reference>
<feature type="region of interest" description="Disordered" evidence="1">
    <location>
        <begin position="341"/>
        <end position="390"/>
    </location>
</feature>
<dbReference type="AlphaFoldDB" id="A0A0L0DKF3"/>
<accession>A0A0L0DKF3</accession>
<name>A0A0L0DKF3_THETB</name>
<dbReference type="EMBL" id="GL349474">
    <property type="protein sequence ID" value="KNC52685.1"/>
    <property type="molecule type" value="Genomic_DNA"/>
</dbReference>